<dbReference type="InterPro" id="IPR007050">
    <property type="entry name" value="HTH_bacterioopsin"/>
</dbReference>
<dbReference type="Pfam" id="PF04967">
    <property type="entry name" value="HTH_10"/>
    <property type="match status" value="1"/>
</dbReference>
<dbReference type="AlphaFoldDB" id="L9ZZD0"/>
<feature type="domain" description="HTH bat-type" evidence="3">
    <location>
        <begin position="167"/>
        <end position="218"/>
    </location>
</feature>
<accession>L9ZZD0</accession>
<evidence type="ECO:0000259" key="4">
    <source>
        <dbReference type="Pfam" id="PF24277"/>
    </source>
</evidence>
<dbReference type="Gene3D" id="1.10.10.10">
    <property type="entry name" value="Winged helix-like DNA-binding domain superfamily/Winged helix DNA-binding domain"/>
    <property type="match status" value="1"/>
</dbReference>
<keyword evidence="6" id="KW-1185">Reference proteome</keyword>
<evidence type="ECO:0000259" key="3">
    <source>
        <dbReference type="Pfam" id="PF04967"/>
    </source>
</evidence>
<reference evidence="5 6" key="1">
    <citation type="journal article" date="2014" name="PLoS Genet.">
        <title>Phylogenetically driven sequencing of extremely halophilic archaea reveals strategies for static and dynamic osmo-response.</title>
        <authorList>
            <person name="Becker E.A."/>
            <person name="Seitzer P.M."/>
            <person name="Tritt A."/>
            <person name="Larsen D."/>
            <person name="Krusor M."/>
            <person name="Yao A.I."/>
            <person name="Wu D."/>
            <person name="Madern D."/>
            <person name="Eisen J.A."/>
            <person name="Darling A.E."/>
            <person name="Facciotti M.T."/>
        </authorList>
    </citation>
    <scope>NUCLEOTIDE SEQUENCE [LARGE SCALE GENOMIC DNA]</scope>
    <source>
        <strain evidence="5 6">JCM 10989</strain>
    </source>
</reference>
<evidence type="ECO:0000256" key="1">
    <source>
        <dbReference type="ARBA" id="ARBA00023015"/>
    </source>
</evidence>
<dbReference type="OrthoDB" id="168808at2157"/>
<comment type="caution">
    <text evidence="5">The sequence shown here is derived from an EMBL/GenBank/DDBJ whole genome shotgun (WGS) entry which is preliminary data.</text>
</comment>
<dbReference type="InterPro" id="IPR036388">
    <property type="entry name" value="WH-like_DNA-bd_sf"/>
</dbReference>
<dbReference type="EMBL" id="AOIM01000025">
    <property type="protein sequence ID" value="ELY91875.1"/>
    <property type="molecule type" value="Genomic_DNA"/>
</dbReference>
<dbReference type="RefSeq" id="WP_006652967.1">
    <property type="nucleotide sequence ID" value="NZ_AOIM01000025.1"/>
</dbReference>
<dbReference type="STRING" id="1227493.C483_08789"/>
<gene>
    <name evidence="5" type="ORF">C483_08789</name>
</gene>
<evidence type="ECO:0000256" key="2">
    <source>
        <dbReference type="ARBA" id="ARBA00023163"/>
    </source>
</evidence>
<protein>
    <submittedName>
        <fullName evidence="5">Bacterio-opsin activator HTH domain-containing protein</fullName>
    </submittedName>
</protein>
<dbReference type="PANTHER" id="PTHR34236">
    <property type="entry name" value="DIMETHYL SULFOXIDE REDUCTASE TRANSCRIPTIONAL ACTIVATOR"/>
    <property type="match status" value="1"/>
</dbReference>
<dbReference type="PATRIC" id="fig|1227493.4.peg.1741"/>
<proteinExistence type="predicted"/>
<sequence length="224" mass="24618">MSTGIRATLKIEEPADCPAAQLSAQKGVTSHSISKSVDPTTGETVTEELVTDGRPEDDWPAAVDLESASDNFRVLFSDGSRTVYRFSRELGCGCPCECIEQFNAPIADVQTTDGALVLVFHVSSTDELQDIVTELQERFSDVQVQRLIQARADRSKQDLVFVDRAALTARQREVLETANEMGYFEYPKRANATEVADALEITPSTFTEHLAAAQRTLLDSVLDE</sequence>
<name>L9ZZD0_9EURY</name>
<dbReference type="Pfam" id="PF24277">
    <property type="entry name" value="DmsR_N"/>
    <property type="match status" value="1"/>
</dbReference>
<keyword evidence="1" id="KW-0805">Transcription regulation</keyword>
<dbReference type="Proteomes" id="UP000011519">
    <property type="component" value="Unassembled WGS sequence"/>
</dbReference>
<dbReference type="InterPro" id="IPR056433">
    <property type="entry name" value="DmsR-like_N"/>
</dbReference>
<dbReference type="PANTHER" id="PTHR34236:SF1">
    <property type="entry name" value="DIMETHYL SULFOXIDE REDUCTASE TRANSCRIPTIONAL ACTIVATOR"/>
    <property type="match status" value="1"/>
</dbReference>
<organism evidence="5 6">
    <name type="scientific">Natrialba hulunbeirensis JCM 10989</name>
    <dbReference type="NCBI Taxonomy" id="1227493"/>
    <lineage>
        <taxon>Archaea</taxon>
        <taxon>Methanobacteriati</taxon>
        <taxon>Methanobacteriota</taxon>
        <taxon>Stenosarchaea group</taxon>
        <taxon>Halobacteria</taxon>
        <taxon>Halobacteriales</taxon>
        <taxon>Natrialbaceae</taxon>
        <taxon>Natrialba</taxon>
    </lineage>
</organism>
<evidence type="ECO:0000313" key="6">
    <source>
        <dbReference type="Proteomes" id="UP000011519"/>
    </source>
</evidence>
<keyword evidence="2" id="KW-0804">Transcription</keyword>
<evidence type="ECO:0000313" key="5">
    <source>
        <dbReference type="EMBL" id="ELY91875.1"/>
    </source>
</evidence>
<feature type="domain" description="DmsR-like N-terminal" evidence="4">
    <location>
        <begin position="1"/>
        <end position="149"/>
    </location>
</feature>